<evidence type="ECO:0008006" key="3">
    <source>
        <dbReference type="Google" id="ProtNLM"/>
    </source>
</evidence>
<organism evidence="1 2">
    <name type="scientific">Pseudomonas peli</name>
    <dbReference type="NCBI Taxonomy" id="592361"/>
    <lineage>
        <taxon>Bacteria</taxon>
        <taxon>Pseudomonadati</taxon>
        <taxon>Pseudomonadota</taxon>
        <taxon>Gammaproteobacteria</taxon>
        <taxon>Pseudomonadales</taxon>
        <taxon>Pseudomonadaceae</taxon>
        <taxon>Pseudomonas</taxon>
    </lineage>
</organism>
<comment type="caution">
    <text evidence="1">The sequence shown here is derived from an EMBL/GenBank/DDBJ whole genome shotgun (WGS) entry which is preliminary data.</text>
</comment>
<proteinExistence type="predicted"/>
<dbReference type="EMBL" id="FMTL01000002">
    <property type="protein sequence ID" value="SCW63612.1"/>
    <property type="molecule type" value="Genomic_DNA"/>
</dbReference>
<sequence>MVFKPAAPMRSRRQLALKRYARNMTPFPLLTNLPSQLRQPAVRDLAWALLSPPLLAQTPWPQRHPLQASRWSQQPDALADWLLSLDADSHDLQQWLSQRSIRRLGLYYERLWQFALHAAPGVEVLAANLPIRQHGHTLGELDMLLRDEEGVHHLELAIKLYLGQPSCNGTDLAHWLGPGSHDRLDLKLTHLGQHQLPLSTRAEAQQRLSELNIQRPQAALWLGGYLFYPWQQPSYAAPAEGNPEHLRGRWLHRADWSDFAMHTPGQWQPLDRHAWLAPACIEEACLWSREHFNQWLAALPSDANAQLLVCLIEGPQNDWLEAERVFLVNDHWPAQPGD</sequence>
<accession>A0AB37Z8G8</accession>
<evidence type="ECO:0000313" key="2">
    <source>
        <dbReference type="Proteomes" id="UP000242418"/>
    </source>
</evidence>
<keyword evidence="2" id="KW-1185">Reference proteome</keyword>
<dbReference type="Proteomes" id="UP000242418">
    <property type="component" value="Unassembled WGS sequence"/>
</dbReference>
<name>A0AB37Z8G8_9PSED</name>
<gene>
    <name evidence="1" type="ORF">SAMN05216370_2336</name>
</gene>
<reference evidence="1 2" key="1">
    <citation type="submission" date="2016-10" db="EMBL/GenBank/DDBJ databases">
        <authorList>
            <person name="Varghese N."/>
            <person name="Submissions S."/>
        </authorList>
    </citation>
    <scope>NUCLEOTIDE SEQUENCE [LARGE SCALE GENOMIC DNA]</scope>
    <source>
        <strain evidence="1 2">DSM 17833</strain>
    </source>
</reference>
<dbReference type="InterPro" id="IPR015003">
    <property type="entry name" value="DUF1853"/>
</dbReference>
<protein>
    <recommendedName>
        <fullName evidence="3">Cobalt chelatase</fullName>
    </recommendedName>
</protein>
<dbReference type="Pfam" id="PF08907">
    <property type="entry name" value="DUF1853"/>
    <property type="match status" value="1"/>
</dbReference>
<evidence type="ECO:0000313" key="1">
    <source>
        <dbReference type="EMBL" id="SCW63612.1"/>
    </source>
</evidence>
<dbReference type="AlphaFoldDB" id="A0AB37Z8G8"/>